<sequence>MEPSILKSTKKILGVGEADTSFDVDIMLHINSVLSVLTQVGIGPDNGYSIEDDTATWGAFIGTDPRLNLVKTYLYLKVRLLFDPPGTSYAIDAMEKQIAEFEWRLNVMREEESWTDPTVPADPVV</sequence>
<protein>
    <recommendedName>
        <fullName evidence="3">Head-to-tail connector complex protein</fullName>
    </recommendedName>
</protein>
<evidence type="ECO:0000313" key="1">
    <source>
        <dbReference type="EMBL" id="AVD99427.1"/>
    </source>
</evidence>
<name>A0A2L1IW66_9CAUD</name>
<evidence type="ECO:0000313" key="2">
    <source>
        <dbReference type="Proteomes" id="UP000241360"/>
    </source>
</evidence>
<evidence type="ECO:0008006" key="3">
    <source>
        <dbReference type="Google" id="ProtNLM"/>
    </source>
</evidence>
<proteinExistence type="predicted"/>
<organism evidence="1 2">
    <name type="scientific">Streptomyces phage Bing</name>
    <dbReference type="NCBI Taxonomy" id="2079427"/>
    <lineage>
        <taxon>Viruses</taxon>
        <taxon>Duplodnaviria</taxon>
        <taxon>Heunggongvirae</taxon>
        <taxon>Uroviricota</taxon>
        <taxon>Caudoviricetes</taxon>
        <taxon>Bingvirus</taxon>
        <taxon>Bingvirus bing</taxon>
    </lineage>
</organism>
<keyword evidence="2" id="KW-1185">Reference proteome</keyword>
<accession>A0A2L1IW66</accession>
<dbReference type="OrthoDB" id="18477at10239"/>
<dbReference type="Proteomes" id="UP000241360">
    <property type="component" value="Segment"/>
</dbReference>
<reference evidence="2" key="1">
    <citation type="submission" date="2018-01" db="EMBL/GenBank/DDBJ databases">
        <authorList>
            <person name="Wardenburg K.E."/>
            <person name="Rana S."/>
            <person name="Felix E."/>
            <person name="Puentes R.J."/>
            <person name="Shaffer C.D."/>
            <person name="Weston-Hafer K.A."/>
            <person name="Russell D.A."/>
            <person name="Pope W.H."/>
            <person name="Jacobs-Sera D."/>
            <person name="Hendrix R.W."/>
            <person name="Hatfull G.F."/>
        </authorList>
    </citation>
    <scope>NUCLEOTIDE SEQUENCE [LARGE SCALE GENOMIC DNA]</scope>
</reference>
<dbReference type="InterPro" id="IPR056951">
    <property type="entry name" value="Phage_connect_2"/>
</dbReference>
<dbReference type="Pfam" id="PF24829">
    <property type="entry name" value="Phage_connect_2"/>
    <property type="match status" value="1"/>
</dbReference>
<gene>
    <name evidence="1" type="ORF">SEA_BING_5</name>
</gene>
<dbReference type="EMBL" id="MG757154">
    <property type="protein sequence ID" value="AVD99427.1"/>
    <property type="molecule type" value="Genomic_DNA"/>
</dbReference>